<evidence type="ECO:0000256" key="1">
    <source>
        <dbReference type="ARBA" id="ARBA00004127"/>
    </source>
</evidence>
<dbReference type="InterPro" id="IPR010652">
    <property type="entry name" value="DUF1232"/>
</dbReference>
<keyword evidence="3" id="KW-1133">Transmembrane helix</keyword>
<name>A0A6N9TAG6_9HYPH</name>
<keyword evidence="2" id="KW-0812">Transmembrane</keyword>
<reference evidence="6 7" key="1">
    <citation type="submission" date="2020-01" db="EMBL/GenBank/DDBJ databases">
        <title>Jiella pacifica sp. nov.</title>
        <authorList>
            <person name="Xue Z."/>
            <person name="Zhu S."/>
            <person name="Chen J."/>
            <person name="Yang J."/>
        </authorList>
    </citation>
    <scope>NUCLEOTIDE SEQUENCE [LARGE SCALE GENOMIC DNA]</scope>
    <source>
        <strain evidence="6 7">40Bstr34</strain>
    </source>
</reference>
<feature type="domain" description="DUF1232" evidence="5">
    <location>
        <begin position="70"/>
        <end position="104"/>
    </location>
</feature>
<dbReference type="RefSeq" id="WP_163465191.1">
    <property type="nucleotide sequence ID" value="NZ_JAAAMG010000019.1"/>
</dbReference>
<keyword evidence="4" id="KW-0472">Membrane</keyword>
<dbReference type="AlphaFoldDB" id="A0A6N9TAG6"/>
<keyword evidence="7" id="KW-1185">Reference proteome</keyword>
<dbReference type="PIRSF" id="PIRSF031804">
    <property type="entry name" value="UCP031804"/>
    <property type="match status" value="1"/>
</dbReference>
<comment type="caution">
    <text evidence="6">The sequence shown here is derived from an EMBL/GenBank/DDBJ whole genome shotgun (WGS) entry which is preliminary data.</text>
</comment>
<evidence type="ECO:0000256" key="3">
    <source>
        <dbReference type="ARBA" id="ARBA00022989"/>
    </source>
</evidence>
<dbReference type="EMBL" id="JAAAMG010000019">
    <property type="protein sequence ID" value="NDW06699.1"/>
    <property type="molecule type" value="Genomic_DNA"/>
</dbReference>
<dbReference type="Pfam" id="PF06803">
    <property type="entry name" value="DUF1232"/>
    <property type="match status" value="1"/>
</dbReference>
<evidence type="ECO:0000259" key="5">
    <source>
        <dbReference type="Pfam" id="PF06803"/>
    </source>
</evidence>
<sequence length="129" mass="14742">MTIDGPRIDQRKIEEILRIGSERDFDKREKRVRSSFFDTVRRALKHVPFMEDVVASYYCAIDADTPASTRGILIAALAYFVLPVDIIPDMLLGIGFTDDIAVLLTAFNAVRGNIRPEHYRRARETLDEL</sequence>
<gene>
    <name evidence="6" type="ORF">GTK09_19975</name>
</gene>
<dbReference type="Proteomes" id="UP000469011">
    <property type="component" value="Unassembled WGS sequence"/>
</dbReference>
<evidence type="ECO:0000256" key="2">
    <source>
        <dbReference type="ARBA" id="ARBA00022692"/>
    </source>
</evidence>
<protein>
    <submittedName>
        <fullName evidence="6">DUF1232 domain-containing protein</fullName>
    </submittedName>
</protein>
<accession>A0A6N9TAG6</accession>
<evidence type="ECO:0000313" key="7">
    <source>
        <dbReference type="Proteomes" id="UP000469011"/>
    </source>
</evidence>
<evidence type="ECO:0000313" key="6">
    <source>
        <dbReference type="EMBL" id="NDW06699.1"/>
    </source>
</evidence>
<dbReference type="InterPro" id="IPR016983">
    <property type="entry name" value="UCP031804"/>
</dbReference>
<comment type="subcellular location">
    <subcellularLocation>
        <location evidence="1">Endomembrane system</location>
        <topology evidence="1">Multi-pass membrane protein</topology>
    </subcellularLocation>
</comment>
<dbReference type="GO" id="GO:0012505">
    <property type="term" value="C:endomembrane system"/>
    <property type="evidence" value="ECO:0007669"/>
    <property type="project" value="UniProtKB-SubCell"/>
</dbReference>
<proteinExistence type="predicted"/>
<organism evidence="6 7">
    <name type="scientific">Jiella pacifica</name>
    <dbReference type="NCBI Taxonomy" id="2696469"/>
    <lineage>
        <taxon>Bacteria</taxon>
        <taxon>Pseudomonadati</taxon>
        <taxon>Pseudomonadota</taxon>
        <taxon>Alphaproteobacteria</taxon>
        <taxon>Hyphomicrobiales</taxon>
        <taxon>Aurantimonadaceae</taxon>
        <taxon>Jiella</taxon>
    </lineage>
</organism>
<evidence type="ECO:0000256" key="4">
    <source>
        <dbReference type="ARBA" id="ARBA00023136"/>
    </source>
</evidence>